<dbReference type="EMBL" id="JWHL01000018">
    <property type="protein sequence ID" value="MBR1369707.1"/>
    <property type="molecule type" value="Genomic_DNA"/>
</dbReference>
<evidence type="ECO:0000313" key="11">
    <source>
        <dbReference type="Proteomes" id="UP000730161"/>
    </source>
</evidence>
<organism evidence="10 11">
    <name type="scientific">Methanocalculus chunghsingensis</name>
    <dbReference type="NCBI Taxonomy" id="156457"/>
    <lineage>
        <taxon>Archaea</taxon>
        <taxon>Methanobacteriati</taxon>
        <taxon>Methanobacteriota</taxon>
        <taxon>Stenosarchaea group</taxon>
        <taxon>Methanomicrobia</taxon>
        <taxon>Methanomicrobiales</taxon>
        <taxon>Methanocalculaceae</taxon>
        <taxon>Methanocalculus</taxon>
    </lineage>
</organism>
<evidence type="ECO:0000313" key="10">
    <source>
        <dbReference type="EMBL" id="MBR1369707.1"/>
    </source>
</evidence>
<dbReference type="SUPFAM" id="SSF81324">
    <property type="entry name" value="Voltage-gated potassium channels"/>
    <property type="match status" value="1"/>
</dbReference>
<dbReference type="GO" id="GO:0005886">
    <property type="term" value="C:plasma membrane"/>
    <property type="evidence" value="ECO:0007669"/>
    <property type="project" value="TreeGrafter"/>
</dbReference>
<evidence type="ECO:0000256" key="2">
    <source>
        <dbReference type="ARBA" id="ARBA00022448"/>
    </source>
</evidence>
<dbReference type="Pfam" id="PF07885">
    <property type="entry name" value="Ion_trans_2"/>
    <property type="match status" value="1"/>
</dbReference>
<dbReference type="PANTHER" id="PTHR11003">
    <property type="entry name" value="POTASSIUM CHANNEL, SUBFAMILY K"/>
    <property type="match status" value="1"/>
</dbReference>
<evidence type="ECO:0000259" key="9">
    <source>
        <dbReference type="Pfam" id="PF07885"/>
    </source>
</evidence>
<keyword evidence="5" id="KW-0406">Ion transport</keyword>
<evidence type="ECO:0000256" key="4">
    <source>
        <dbReference type="ARBA" id="ARBA00022989"/>
    </source>
</evidence>
<evidence type="ECO:0000256" key="3">
    <source>
        <dbReference type="ARBA" id="ARBA00022692"/>
    </source>
</evidence>
<keyword evidence="4 8" id="KW-1133">Transmembrane helix</keyword>
<keyword evidence="11" id="KW-1185">Reference proteome</keyword>
<keyword evidence="7" id="KW-0407">Ion channel</keyword>
<comment type="caution">
    <text evidence="10">The sequence shown here is derived from an EMBL/GenBank/DDBJ whole genome shotgun (WGS) entry which is preliminary data.</text>
</comment>
<evidence type="ECO:0000256" key="1">
    <source>
        <dbReference type="ARBA" id="ARBA00004141"/>
    </source>
</evidence>
<evidence type="ECO:0000256" key="7">
    <source>
        <dbReference type="ARBA" id="ARBA00023303"/>
    </source>
</evidence>
<dbReference type="InterPro" id="IPR003280">
    <property type="entry name" value="2pore_dom_K_chnl"/>
</dbReference>
<dbReference type="GO" id="GO:0022841">
    <property type="term" value="F:potassium ion leak channel activity"/>
    <property type="evidence" value="ECO:0007669"/>
    <property type="project" value="TreeGrafter"/>
</dbReference>
<evidence type="ECO:0000256" key="6">
    <source>
        <dbReference type="ARBA" id="ARBA00023136"/>
    </source>
</evidence>
<evidence type="ECO:0000256" key="5">
    <source>
        <dbReference type="ARBA" id="ARBA00023065"/>
    </source>
</evidence>
<feature type="transmembrane region" description="Helical" evidence="8">
    <location>
        <begin position="62"/>
        <end position="83"/>
    </location>
</feature>
<keyword evidence="3 8" id="KW-0812">Transmembrane</keyword>
<feature type="transmembrane region" description="Helical" evidence="8">
    <location>
        <begin position="37"/>
        <end position="55"/>
    </location>
</feature>
<comment type="subcellular location">
    <subcellularLocation>
        <location evidence="1">Membrane</location>
        <topology evidence="1">Multi-pass membrane protein</topology>
    </subcellularLocation>
</comment>
<keyword evidence="6 8" id="KW-0472">Membrane</keyword>
<gene>
    <name evidence="10" type="ORF">RJ53_09565</name>
</gene>
<dbReference type="GO" id="GO:0030322">
    <property type="term" value="P:stabilization of membrane potential"/>
    <property type="evidence" value="ECO:0007669"/>
    <property type="project" value="TreeGrafter"/>
</dbReference>
<dbReference type="Gene3D" id="1.10.287.70">
    <property type="match status" value="1"/>
</dbReference>
<evidence type="ECO:0000256" key="8">
    <source>
        <dbReference type="SAM" id="Phobius"/>
    </source>
</evidence>
<dbReference type="AlphaFoldDB" id="A0A8J7WB52"/>
<sequence length="273" mass="31290">MYSGDTRFRLYLLVFLSVLLLGSIGLAIFEGLSLFDAIYFIIVTIATVGYGDIVPVTDEGRLLVLILIIAGVGTFVTVVAYAIDMTLSRSDLRAREKKVKMIIGVFFSEVGFSMIEICKAGIPEIRTGIDDLRVNEQWDAKRFAKAKKNISLLNLRMDICLVDPVALLHFLKEKRIFLIMLLQHPMLFEHDPFSDMILAICHLEEELSARRDLNRLSPSDCAHLSRDCDRVFHLLLLRWLEHMEYLKRYYPFLFSLAVRTNPFDPEADPEVKD</sequence>
<dbReference type="OrthoDB" id="56871at2157"/>
<dbReference type="GO" id="GO:0015271">
    <property type="term" value="F:outward rectifier potassium channel activity"/>
    <property type="evidence" value="ECO:0007669"/>
    <property type="project" value="TreeGrafter"/>
</dbReference>
<name>A0A8J7WB52_9EURY</name>
<dbReference type="PANTHER" id="PTHR11003:SF291">
    <property type="entry name" value="IP11374P"/>
    <property type="match status" value="1"/>
</dbReference>
<dbReference type="InterPro" id="IPR013099">
    <property type="entry name" value="K_chnl_dom"/>
</dbReference>
<accession>A0A8J7WB52</accession>
<dbReference type="RefSeq" id="WP_211531453.1">
    <property type="nucleotide sequence ID" value="NZ_JWHL01000018.1"/>
</dbReference>
<feature type="domain" description="Potassium channel" evidence="9">
    <location>
        <begin position="14"/>
        <end position="85"/>
    </location>
</feature>
<proteinExistence type="predicted"/>
<reference evidence="10" key="1">
    <citation type="submission" date="2014-12" db="EMBL/GenBank/DDBJ databases">
        <authorList>
            <person name="Huang H.-H."/>
            <person name="Chen S.-C."/>
            <person name="Lai M.-C."/>
        </authorList>
    </citation>
    <scope>NUCLEOTIDE SEQUENCE</scope>
    <source>
        <strain evidence="10">K1F9705b</strain>
    </source>
</reference>
<keyword evidence="2" id="KW-0813">Transport</keyword>
<dbReference type="Proteomes" id="UP000730161">
    <property type="component" value="Unassembled WGS sequence"/>
</dbReference>
<protein>
    <recommendedName>
        <fullName evidence="9">Potassium channel domain-containing protein</fullName>
    </recommendedName>
</protein>